<dbReference type="Gene3D" id="3.90.76.10">
    <property type="entry name" value="Dipeptide-binding Protein, Domain 1"/>
    <property type="match status" value="1"/>
</dbReference>
<dbReference type="FunFam" id="3.90.76.10:FF:000001">
    <property type="entry name" value="Oligopeptide ABC transporter substrate-binding protein"/>
    <property type="match status" value="1"/>
</dbReference>
<dbReference type="STRING" id="452637.Oter_2438"/>
<dbReference type="InterPro" id="IPR000914">
    <property type="entry name" value="SBP_5_dom"/>
</dbReference>
<dbReference type="HOGENOM" id="CLU_017028_0_3_0"/>
<dbReference type="InterPro" id="IPR039424">
    <property type="entry name" value="SBP_5"/>
</dbReference>
<dbReference type="GO" id="GO:1904680">
    <property type="term" value="F:peptide transmembrane transporter activity"/>
    <property type="evidence" value="ECO:0007669"/>
    <property type="project" value="TreeGrafter"/>
</dbReference>
<dbReference type="EMBL" id="CP001032">
    <property type="protein sequence ID" value="ACB75720.1"/>
    <property type="molecule type" value="Genomic_DNA"/>
</dbReference>
<dbReference type="GO" id="GO:0030288">
    <property type="term" value="C:outer membrane-bounded periplasmic space"/>
    <property type="evidence" value="ECO:0007669"/>
    <property type="project" value="UniProtKB-ARBA"/>
</dbReference>
<reference evidence="6 7" key="1">
    <citation type="journal article" date="2011" name="J. Bacteriol.">
        <title>Genome sequence of the verrucomicrobium Opitutus terrae PB90-1, an abundant inhabitant of rice paddy soil ecosystems.</title>
        <authorList>
            <person name="van Passel M.W."/>
            <person name="Kant R."/>
            <person name="Palva A."/>
            <person name="Copeland A."/>
            <person name="Lucas S."/>
            <person name="Lapidus A."/>
            <person name="Glavina del Rio T."/>
            <person name="Pitluck S."/>
            <person name="Goltsman E."/>
            <person name="Clum A."/>
            <person name="Sun H."/>
            <person name="Schmutz J."/>
            <person name="Larimer F.W."/>
            <person name="Land M.L."/>
            <person name="Hauser L."/>
            <person name="Kyrpides N."/>
            <person name="Mikhailova N."/>
            <person name="Richardson P.P."/>
            <person name="Janssen P.H."/>
            <person name="de Vos W.M."/>
            <person name="Smidt H."/>
        </authorList>
    </citation>
    <scope>NUCLEOTIDE SEQUENCE [LARGE SCALE GENOMIC DNA]</scope>
    <source>
        <strain evidence="7">DSM 11246 / JCM 15787 / PB90-1</strain>
    </source>
</reference>
<dbReference type="Pfam" id="PF00496">
    <property type="entry name" value="SBP_bac_5"/>
    <property type="match status" value="1"/>
</dbReference>
<dbReference type="OrthoDB" id="137511at2"/>
<dbReference type="eggNOG" id="COG4166">
    <property type="taxonomic scope" value="Bacteria"/>
</dbReference>
<dbReference type="AlphaFoldDB" id="B1ZSC1"/>
<accession>B1ZSC1</accession>
<proteinExistence type="inferred from homology"/>
<dbReference type="GO" id="GO:0015833">
    <property type="term" value="P:peptide transport"/>
    <property type="evidence" value="ECO:0007669"/>
    <property type="project" value="TreeGrafter"/>
</dbReference>
<dbReference type="CDD" id="cd08504">
    <property type="entry name" value="PBP2_OppA"/>
    <property type="match status" value="1"/>
</dbReference>
<evidence type="ECO:0000256" key="1">
    <source>
        <dbReference type="ARBA" id="ARBA00004196"/>
    </source>
</evidence>
<keyword evidence="4" id="KW-0732">Signal</keyword>
<gene>
    <name evidence="6" type="ordered locus">Oter_2438</name>
</gene>
<dbReference type="Proteomes" id="UP000007013">
    <property type="component" value="Chromosome"/>
</dbReference>
<evidence type="ECO:0000256" key="4">
    <source>
        <dbReference type="ARBA" id="ARBA00022729"/>
    </source>
</evidence>
<dbReference type="Gene3D" id="3.40.190.10">
    <property type="entry name" value="Periplasmic binding protein-like II"/>
    <property type="match status" value="1"/>
</dbReference>
<comment type="subcellular location">
    <subcellularLocation>
        <location evidence="1">Cell envelope</location>
    </subcellularLocation>
</comment>
<dbReference type="PANTHER" id="PTHR30290:SF10">
    <property type="entry name" value="PERIPLASMIC OLIGOPEPTIDE-BINDING PROTEIN-RELATED"/>
    <property type="match status" value="1"/>
</dbReference>
<evidence type="ECO:0000256" key="3">
    <source>
        <dbReference type="ARBA" id="ARBA00022448"/>
    </source>
</evidence>
<dbReference type="PIRSF" id="PIRSF002741">
    <property type="entry name" value="MppA"/>
    <property type="match status" value="1"/>
</dbReference>
<dbReference type="KEGG" id="ote:Oter_2438"/>
<dbReference type="PANTHER" id="PTHR30290">
    <property type="entry name" value="PERIPLASMIC BINDING COMPONENT OF ABC TRANSPORTER"/>
    <property type="match status" value="1"/>
</dbReference>
<organism evidence="6 7">
    <name type="scientific">Opitutus terrae (strain DSM 11246 / JCM 15787 / PB90-1)</name>
    <dbReference type="NCBI Taxonomy" id="452637"/>
    <lineage>
        <taxon>Bacteria</taxon>
        <taxon>Pseudomonadati</taxon>
        <taxon>Verrucomicrobiota</taxon>
        <taxon>Opitutia</taxon>
        <taxon>Opitutales</taxon>
        <taxon>Opitutaceae</taxon>
        <taxon>Opitutus</taxon>
    </lineage>
</organism>
<dbReference type="GO" id="GO:0043190">
    <property type="term" value="C:ATP-binding cassette (ABC) transporter complex"/>
    <property type="evidence" value="ECO:0007669"/>
    <property type="project" value="InterPro"/>
</dbReference>
<dbReference type="FunFam" id="3.10.105.10:FF:000001">
    <property type="entry name" value="Oligopeptide ABC transporter, oligopeptide-binding protein"/>
    <property type="match status" value="1"/>
</dbReference>
<dbReference type="SUPFAM" id="SSF53850">
    <property type="entry name" value="Periplasmic binding protein-like II"/>
    <property type="match status" value="1"/>
</dbReference>
<sequence length="526" mass="58711">MIFAAGCGPRESSVERGDAERVLHRGVGHDVADLDPHLAVNITEMDVASALFEGLVSEDPVDLHPVPGVAERWEVSPDGLIYTFHLRSDTRWSNGEPVTAGDFVASWQRVLTPSLAADNASLLYVLQGAEAFHSGTGKDFAHVGAAALDARTLRVTLEHPAPHFLSLLTHAVWLPVHLAAIGKHGSPYERGTNWTRPDRFVGNGPFVLKTWKPNQFIAVERSDTYWDAAKVRLRGIRFYPVDSRDAEERMFRANQLHLTYVLPAGKVDSYRHSEPQLLRTDPYLNTYFLRLNLRHPSLGDARVRRALSLAIDRTAIVEKILRAGQRPAAALTPPDLPGYVPPALPLSDPAEARRLLAEAGYPGGKGFPPLEFLYNSSENHRVIAEALQEMWRRELGLDVRLVNQELKVVQSERRAGRFQILFSDWVGDYLDPLTFLEIMRSNSGNNYTGWSSAAYDSLLFAAARNLDPTARAAQLREAEAAMLAAAPIVPLYYNTHAFLIRPSVRGWHPTLLDHHPYKHVWLEPKP</sequence>
<feature type="domain" description="Solute-binding protein family 5" evidence="5">
    <location>
        <begin position="65"/>
        <end position="446"/>
    </location>
</feature>
<comment type="similarity">
    <text evidence="2">Belongs to the bacterial solute-binding protein 5 family.</text>
</comment>
<evidence type="ECO:0000256" key="2">
    <source>
        <dbReference type="ARBA" id="ARBA00005695"/>
    </source>
</evidence>
<evidence type="ECO:0000259" key="5">
    <source>
        <dbReference type="Pfam" id="PF00496"/>
    </source>
</evidence>
<dbReference type="InterPro" id="IPR030678">
    <property type="entry name" value="Peptide/Ni-bd"/>
</dbReference>
<keyword evidence="3" id="KW-0813">Transport</keyword>
<evidence type="ECO:0000313" key="7">
    <source>
        <dbReference type="Proteomes" id="UP000007013"/>
    </source>
</evidence>
<dbReference type="RefSeq" id="WP_012375255.1">
    <property type="nucleotide sequence ID" value="NC_010571.1"/>
</dbReference>
<dbReference type="Gene3D" id="3.10.105.10">
    <property type="entry name" value="Dipeptide-binding Protein, Domain 3"/>
    <property type="match status" value="1"/>
</dbReference>
<keyword evidence="7" id="KW-1185">Reference proteome</keyword>
<protein>
    <submittedName>
        <fullName evidence="6">Extracellular solute-binding protein family 5</fullName>
    </submittedName>
</protein>
<name>B1ZSC1_OPITP</name>
<evidence type="ECO:0000313" key="6">
    <source>
        <dbReference type="EMBL" id="ACB75720.1"/>
    </source>
</evidence>